<evidence type="ECO:0000313" key="3">
    <source>
        <dbReference type="Proteomes" id="UP000664277"/>
    </source>
</evidence>
<evidence type="ECO:0000313" key="2">
    <source>
        <dbReference type="EMBL" id="MBN8661453.1"/>
    </source>
</evidence>
<dbReference type="Proteomes" id="UP000664277">
    <property type="component" value="Unassembled WGS sequence"/>
</dbReference>
<proteinExistence type="predicted"/>
<sequence>MNHSLETTTKLIIRVLSSTAILTTVLLFATILLINQIAPLRYFIVRGAALGEQEYIRKKFDEAVASEPKRLFLGSSLLLCATRRADTGTDSDSPHQLEDYRFARTFDEKIAQDKIVTYNLALSGLLVSDYKRLLAELLEVGRCPKSVYIFVGFRDFIDNFRLDGAGSHVSVFFDGRSTPLTRYLPGFAGNYLLEHHEELKTVFLYYACQILHRPPQLQADGDLQKLEFDRLVQFNFAEEKRDRLMKRRFRNDMQSDLVAYRKRYLPIDSAKLDREMQSFESLLDLCAGSGIEAKVVFMPVSSGNAGLLPGAFQEQFWQRLRSLTQARKVALYEFPPGKDFQDSDFEDSVHLNAEGAKKFWQCLKEQTAISR</sequence>
<feature type="transmembrane region" description="Helical" evidence="1">
    <location>
        <begin position="12"/>
        <end position="34"/>
    </location>
</feature>
<evidence type="ECO:0008006" key="4">
    <source>
        <dbReference type="Google" id="ProtNLM"/>
    </source>
</evidence>
<comment type="caution">
    <text evidence="2">The sequence shown here is derived from an EMBL/GenBank/DDBJ whole genome shotgun (WGS) entry which is preliminary data.</text>
</comment>
<name>A0A8J7TNX8_9BACT</name>
<organism evidence="2 3">
    <name type="scientific">Candidatus Obscuribacter phosphatis</name>
    <dbReference type="NCBI Taxonomy" id="1906157"/>
    <lineage>
        <taxon>Bacteria</taxon>
        <taxon>Bacillati</taxon>
        <taxon>Candidatus Melainabacteria</taxon>
        <taxon>Candidatus Obscuribacterales</taxon>
        <taxon>Candidatus Obscuribacteraceae</taxon>
        <taxon>Candidatus Obscuribacter</taxon>
    </lineage>
</organism>
<evidence type="ECO:0000256" key="1">
    <source>
        <dbReference type="SAM" id="Phobius"/>
    </source>
</evidence>
<reference evidence="2" key="1">
    <citation type="submission" date="2021-02" db="EMBL/GenBank/DDBJ databases">
        <title>Genome-Resolved Metagenomics of a Microbial Community Performing Photosynthetic Biological Nutrient Removal.</title>
        <authorList>
            <person name="Mcdaniel E.A."/>
        </authorList>
    </citation>
    <scope>NUCLEOTIDE SEQUENCE</scope>
    <source>
        <strain evidence="2">UWPOB_OBS1</strain>
    </source>
</reference>
<dbReference type="AlphaFoldDB" id="A0A8J7TNX8"/>
<accession>A0A8J7TNX8</accession>
<protein>
    <recommendedName>
        <fullName evidence="4">DUF1574 domain-containing protein</fullName>
    </recommendedName>
</protein>
<keyword evidence="1" id="KW-0812">Transmembrane</keyword>
<gene>
    <name evidence="2" type="ORF">J0M35_13895</name>
</gene>
<dbReference type="SUPFAM" id="SSF52266">
    <property type="entry name" value="SGNH hydrolase"/>
    <property type="match status" value="1"/>
</dbReference>
<keyword evidence="1" id="KW-1133">Transmembrane helix</keyword>
<keyword evidence="1" id="KW-0472">Membrane</keyword>
<dbReference type="EMBL" id="JAFLCK010000020">
    <property type="protein sequence ID" value="MBN8661453.1"/>
    <property type="molecule type" value="Genomic_DNA"/>
</dbReference>